<evidence type="ECO:0000259" key="7">
    <source>
        <dbReference type="Pfam" id="PF02837"/>
    </source>
</evidence>
<dbReference type="InterPro" id="IPR006104">
    <property type="entry name" value="Glyco_hydro_2_N"/>
</dbReference>
<dbReference type="InterPro" id="IPR051913">
    <property type="entry name" value="GH2_Domain-Containing"/>
</dbReference>
<dbReference type="PRINTS" id="PR00132">
    <property type="entry name" value="GLHYDRLASE2"/>
</dbReference>
<feature type="signal peptide" evidence="4">
    <location>
        <begin position="1"/>
        <end position="19"/>
    </location>
</feature>
<organism evidence="10 11">
    <name type="scientific">Segatella cerevisiae</name>
    <dbReference type="NCBI Taxonomy" id="2053716"/>
    <lineage>
        <taxon>Bacteria</taxon>
        <taxon>Pseudomonadati</taxon>
        <taxon>Bacteroidota</taxon>
        <taxon>Bacteroidia</taxon>
        <taxon>Bacteroidales</taxon>
        <taxon>Prevotellaceae</taxon>
        <taxon>Segatella</taxon>
    </lineage>
</organism>
<evidence type="ECO:0000313" key="11">
    <source>
        <dbReference type="Proteomes" id="UP001204015"/>
    </source>
</evidence>
<dbReference type="SUPFAM" id="SSF49303">
    <property type="entry name" value="beta-Galactosidase/glucuronidase domain"/>
    <property type="match status" value="1"/>
</dbReference>
<feature type="domain" description="Glycoside hydrolase family 2" evidence="9">
    <location>
        <begin position="691"/>
        <end position="789"/>
    </location>
</feature>
<evidence type="ECO:0000256" key="1">
    <source>
        <dbReference type="ARBA" id="ARBA00007401"/>
    </source>
</evidence>
<dbReference type="InterPro" id="IPR013783">
    <property type="entry name" value="Ig-like_fold"/>
</dbReference>
<dbReference type="Pfam" id="PF00703">
    <property type="entry name" value="Glyco_hydro_2"/>
    <property type="match status" value="1"/>
</dbReference>
<keyword evidence="3" id="KW-0326">Glycosidase</keyword>
<dbReference type="InterPro" id="IPR040605">
    <property type="entry name" value="Glyco_hydro2_dom5"/>
</dbReference>
<dbReference type="InterPro" id="IPR008964">
    <property type="entry name" value="Invasin/intimin_cell_adhesion"/>
</dbReference>
<name>A0ABT1BWD6_9BACT</name>
<dbReference type="Proteomes" id="UP001204015">
    <property type="component" value="Unassembled WGS sequence"/>
</dbReference>
<dbReference type="Pfam" id="PF02837">
    <property type="entry name" value="Glyco_hydro_2_N"/>
    <property type="match status" value="1"/>
</dbReference>
<evidence type="ECO:0000313" key="10">
    <source>
        <dbReference type="EMBL" id="MCO6025401.1"/>
    </source>
</evidence>
<feature type="chain" id="PRO_5047254129" evidence="4">
    <location>
        <begin position="20"/>
        <end position="797"/>
    </location>
</feature>
<dbReference type="InterPro" id="IPR032311">
    <property type="entry name" value="DUF4982"/>
</dbReference>
<keyword evidence="4" id="KW-0732">Signal</keyword>
<feature type="domain" description="Glycosyl hydrolases family 2 sugar binding" evidence="7">
    <location>
        <begin position="91"/>
        <end position="189"/>
    </location>
</feature>
<dbReference type="RefSeq" id="WP_252760760.1">
    <property type="nucleotide sequence ID" value="NZ_JAMXLY010000017.1"/>
</dbReference>
<feature type="domain" description="Glycoside hydrolase family 2 catalytic" evidence="6">
    <location>
        <begin position="314"/>
        <end position="467"/>
    </location>
</feature>
<evidence type="ECO:0000259" key="5">
    <source>
        <dbReference type="Pfam" id="PF00703"/>
    </source>
</evidence>
<protein>
    <submittedName>
        <fullName evidence="10">DUF4982 domain-containing protein</fullName>
    </submittedName>
</protein>
<dbReference type="InterPro" id="IPR006103">
    <property type="entry name" value="Glyco_hydro_2_cat"/>
</dbReference>
<gene>
    <name evidence="10" type="ORF">NG821_06030</name>
</gene>
<dbReference type="PROSITE" id="PS00608">
    <property type="entry name" value="GLYCOSYL_HYDROL_F2_2"/>
    <property type="match status" value="1"/>
</dbReference>
<comment type="similarity">
    <text evidence="1">Belongs to the glycosyl hydrolase 2 family.</text>
</comment>
<dbReference type="InterPro" id="IPR023232">
    <property type="entry name" value="Glyco_hydro_2_AS"/>
</dbReference>
<dbReference type="InterPro" id="IPR006101">
    <property type="entry name" value="Glyco_hydro_2"/>
</dbReference>
<feature type="domain" description="Glycoside hydrolase family 2 immunoglobulin-like beta-sandwich" evidence="5">
    <location>
        <begin position="222"/>
        <end position="304"/>
    </location>
</feature>
<proteinExistence type="inferred from homology"/>
<evidence type="ECO:0000256" key="4">
    <source>
        <dbReference type="SAM" id="SignalP"/>
    </source>
</evidence>
<dbReference type="Pfam" id="PF18565">
    <property type="entry name" value="Glyco_hydro2_C5"/>
    <property type="match status" value="1"/>
</dbReference>
<dbReference type="InterPro" id="IPR008979">
    <property type="entry name" value="Galactose-bd-like_sf"/>
</dbReference>
<dbReference type="PANTHER" id="PTHR42732">
    <property type="entry name" value="BETA-GALACTOSIDASE"/>
    <property type="match status" value="1"/>
</dbReference>
<dbReference type="PANTHER" id="PTHR42732:SF1">
    <property type="entry name" value="BETA-MANNOSIDASE"/>
    <property type="match status" value="1"/>
</dbReference>
<dbReference type="SUPFAM" id="SSF51445">
    <property type="entry name" value="(Trans)glycosidases"/>
    <property type="match status" value="1"/>
</dbReference>
<evidence type="ECO:0000259" key="9">
    <source>
        <dbReference type="Pfam" id="PF18565"/>
    </source>
</evidence>
<keyword evidence="2" id="KW-0378">Hydrolase</keyword>
<dbReference type="Gene3D" id="2.60.40.10">
    <property type="entry name" value="Immunoglobulins"/>
    <property type="match status" value="3"/>
</dbReference>
<dbReference type="EMBL" id="JAMXLY010000017">
    <property type="protein sequence ID" value="MCO6025401.1"/>
    <property type="molecule type" value="Genomic_DNA"/>
</dbReference>
<keyword evidence="11" id="KW-1185">Reference proteome</keyword>
<dbReference type="Pfam" id="PF16355">
    <property type="entry name" value="DUF4982"/>
    <property type="match status" value="1"/>
</dbReference>
<dbReference type="SUPFAM" id="SSF49373">
    <property type="entry name" value="Invasin/intimin cell-adhesion fragments"/>
    <property type="match status" value="1"/>
</dbReference>
<evidence type="ECO:0000259" key="6">
    <source>
        <dbReference type="Pfam" id="PF02836"/>
    </source>
</evidence>
<dbReference type="Gene3D" id="2.60.120.260">
    <property type="entry name" value="Galactose-binding domain-like"/>
    <property type="match status" value="1"/>
</dbReference>
<accession>A0ABT1BWD6</accession>
<feature type="domain" description="DUF4982" evidence="8">
    <location>
        <begin position="616"/>
        <end position="678"/>
    </location>
</feature>
<dbReference type="InterPro" id="IPR017853">
    <property type="entry name" value="GH"/>
</dbReference>
<dbReference type="SUPFAM" id="SSF49785">
    <property type="entry name" value="Galactose-binding domain-like"/>
    <property type="match status" value="1"/>
</dbReference>
<evidence type="ECO:0000256" key="3">
    <source>
        <dbReference type="ARBA" id="ARBA00023295"/>
    </source>
</evidence>
<dbReference type="Gene3D" id="3.20.20.80">
    <property type="entry name" value="Glycosidases"/>
    <property type="match status" value="1"/>
</dbReference>
<dbReference type="Pfam" id="PF02836">
    <property type="entry name" value="Glyco_hydro_2_C"/>
    <property type="match status" value="1"/>
</dbReference>
<sequence length="797" mass="89999">MRKAILFVIALLSALSIDAQRDTVNLDFGWQFKRLESAAQPDKIDFHSPDVQPVDLPHDFQISQPWVKPAPSERPDYSDQAANVKSRLSPRAFKEMGIGAYRKVIHVPSSWKGRRIEIDFGGIMLVGDVYLNGKRIGGTDYGYVGFGIDLTAQLQYGADNEIVVIANTMGANNSRWYTGGGLYRDVRLLLTDSQLYFARHPLHITTRDNRFVNVTAELCCYGRQKQGKVKLRILNAEGQVVAVADSLLEFSPKRHDKEYAMTPLALSKPQLWSCEHPYLYTAEVSVYRADGSLADQVSEPFGVRTFEFSPQYGLKLNGRKLLLKGIAGHSTYGALGAAAYPRVIEKTIKTLKAFGFNHIRTSHNPYSEDFYRLCDKYGIVVLDELYDKWLKQYAGGRADWTSLWQYDVPEWVKSDRNHPCVAFWSLGNELQTYPNLPFNDWGVTAYRLQRTLLHRYDTTRPVTVAMHPRGRNWETDSLPCDLAMITDIQAYNYRYMYFPGDGRRFPNMIFYQSEANLSNMGPNFYGMDLHKVIGLAYWGMIDYLGESQGWPAKGSDGGVFDWSLQPKPEAYFLKSMFSDQPVVHIGIVDKVEDGRVWNGVKGSVKQLSDHWNRTSGKKYTVYTYTNAPVVELLVNGKSLGTKKNSTDPDRRNKIVWDSVAYAPGYIEAVAKRDGKIIARHRIDTFGKAVKLTLSADPEVWHADGQDLQFVQVNAVDAKGNRVWTANEEMDFSVEGNARIVGVSNGDITTDEDLAGSRIRLYNGTAQVILRAGRNLGKVLLKVSGGRFKDRFIKLALH</sequence>
<reference evidence="10 11" key="1">
    <citation type="submission" date="2022-06" db="EMBL/GenBank/DDBJ databases">
        <title>A taxonomic note on the genus Prevotella: Description of four novel genera and emended description of the genera Hallella and Xylanibacter.</title>
        <authorList>
            <person name="Hitch T.C.A."/>
        </authorList>
    </citation>
    <scope>NUCLEOTIDE SEQUENCE [LARGE SCALE GENOMIC DNA]</scope>
    <source>
        <strain evidence="10 11">DSM 100619</strain>
    </source>
</reference>
<evidence type="ECO:0000256" key="2">
    <source>
        <dbReference type="ARBA" id="ARBA00022801"/>
    </source>
</evidence>
<dbReference type="InterPro" id="IPR036156">
    <property type="entry name" value="Beta-gal/glucu_dom_sf"/>
</dbReference>
<evidence type="ECO:0000259" key="8">
    <source>
        <dbReference type="Pfam" id="PF16355"/>
    </source>
</evidence>
<dbReference type="InterPro" id="IPR006102">
    <property type="entry name" value="Ig-like_GH2"/>
</dbReference>
<comment type="caution">
    <text evidence="10">The sequence shown here is derived from an EMBL/GenBank/DDBJ whole genome shotgun (WGS) entry which is preliminary data.</text>
</comment>